<name>A0A2M4B2A0_9DIPT</name>
<reference evidence="1" key="1">
    <citation type="submission" date="2018-01" db="EMBL/GenBank/DDBJ databases">
        <title>An insight into the sialome of Amazonian anophelines.</title>
        <authorList>
            <person name="Ribeiro J.M."/>
            <person name="Scarpassa V."/>
            <person name="Calvo E."/>
        </authorList>
    </citation>
    <scope>NUCLEOTIDE SEQUENCE</scope>
    <source>
        <tissue evidence="1">Salivary glands</tissue>
    </source>
</reference>
<protein>
    <submittedName>
        <fullName evidence="1">Putative secreted protein</fullName>
    </submittedName>
</protein>
<proteinExistence type="predicted"/>
<dbReference type="EMBL" id="GGFK01013863">
    <property type="protein sequence ID" value="MBW47184.1"/>
    <property type="molecule type" value="Transcribed_RNA"/>
</dbReference>
<sequence length="144" mass="15772">MLVFNSVIMSFRLFWLLMIRSQLVPILARVSALSFPWIPTWLGIHWISASTNVQLFRILLIVSSTKSLLRAFFSVSHATLLSVKTMGRLTSLAIASLSALSIAVSSTELIAALLASWYAHSLVTTGSCITMPMPHLALVMLPSV</sequence>
<accession>A0A2M4B2A0</accession>
<organism evidence="1">
    <name type="scientific">Anopheles triannulatus</name>
    <dbReference type="NCBI Taxonomy" id="58253"/>
    <lineage>
        <taxon>Eukaryota</taxon>
        <taxon>Metazoa</taxon>
        <taxon>Ecdysozoa</taxon>
        <taxon>Arthropoda</taxon>
        <taxon>Hexapoda</taxon>
        <taxon>Insecta</taxon>
        <taxon>Pterygota</taxon>
        <taxon>Neoptera</taxon>
        <taxon>Endopterygota</taxon>
        <taxon>Diptera</taxon>
        <taxon>Nematocera</taxon>
        <taxon>Culicoidea</taxon>
        <taxon>Culicidae</taxon>
        <taxon>Anophelinae</taxon>
        <taxon>Anopheles</taxon>
    </lineage>
</organism>
<evidence type="ECO:0000313" key="1">
    <source>
        <dbReference type="EMBL" id="MBW47184.1"/>
    </source>
</evidence>
<dbReference type="AlphaFoldDB" id="A0A2M4B2A0"/>